<gene>
    <name evidence="1" type="ORF">S12H4_19792</name>
</gene>
<evidence type="ECO:0008006" key="2">
    <source>
        <dbReference type="Google" id="ProtNLM"/>
    </source>
</evidence>
<dbReference type="SUPFAM" id="SSF46548">
    <property type="entry name" value="alpha-helical ferredoxin"/>
    <property type="match status" value="1"/>
</dbReference>
<dbReference type="InterPro" id="IPR036188">
    <property type="entry name" value="FAD/NAD-bd_sf"/>
</dbReference>
<evidence type="ECO:0000313" key="1">
    <source>
        <dbReference type="EMBL" id="GAI85999.1"/>
    </source>
</evidence>
<dbReference type="SUPFAM" id="SSF51905">
    <property type="entry name" value="FAD/NAD(P)-binding domain"/>
    <property type="match status" value="1"/>
</dbReference>
<reference evidence="1" key="1">
    <citation type="journal article" date="2014" name="Front. Microbiol.">
        <title>High frequency of phylogenetically diverse reductive dehalogenase-homologous genes in deep subseafloor sedimentary metagenomes.</title>
        <authorList>
            <person name="Kawai M."/>
            <person name="Futagami T."/>
            <person name="Toyoda A."/>
            <person name="Takaki Y."/>
            <person name="Nishi S."/>
            <person name="Hori S."/>
            <person name="Arai W."/>
            <person name="Tsubouchi T."/>
            <person name="Morono Y."/>
            <person name="Uchiyama I."/>
            <person name="Ito T."/>
            <person name="Fujiyama A."/>
            <person name="Inagaki F."/>
            <person name="Takami H."/>
        </authorList>
    </citation>
    <scope>NUCLEOTIDE SEQUENCE</scope>
    <source>
        <strain evidence="1">Expedition CK06-06</strain>
    </source>
</reference>
<sequence length="119" mass="13198">ASENGVFAGGDLVRGPSTVIEVIRDGINAAISIDKYLGGKGIIEEKIRKEEKLDETILSSENPEVRLRVKKTQNKVKDNIKSFAEVEAAYSEDEARQEASRCLRCDIQVACIKRKGGFW</sequence>
<proteinExistence type="predicted"/>
<dbReference type="Gene3D" id="3.50.50.60">
    <property type="entry name" value="FAD/NAD(P)-binding domain"/>
    <property type="match status" value="1"/>
</dbReference>
<dbReference type="EMBL" id="BARW01009950">
    <property type="protein sequence ID" value="GAI85999.1"/>
    <property type="molecule type" value="Genomic_DNA"/>
</dbReference>
<dbReference type="AlphaFoldDB" id="X1U156"/>
<organism evidence="1">
    <name type="scientific">marine sediment metagenome</name>
    <dbReference type="NCBI Taxonomy" id="412755"/>
    <lineage>
        <taxon>unclassified sequences</taxon>
        <taxon>metagenomes</taxon>
        <taxon>ecological metagenomes</taxon>
    </lineage>
</organism>
<accession>X1U156</accession>
<protein>
    <recommendedName>
        <fullName evidence="2">FAD/NAD(P)-binding domain-containing protein</fullName>
    </recommendedName>
</protein>
<comment type="caution">
    <text evidence="1">The sequence shown here is derived from an EMBL/GenBank/DDBJ whole genome shotgun (WGS) entry which is preliminary data.</text>
</comment>
<feature type="non-terminal residue" evidence="1">
    <location>
        <position position="1"/>
    </location>
</feature>
<name>X1U156_9ZZZZ</name>